<keyword evidence="9 10" id="KW-0472">Membrane</keyword>
<dbReference type="CDD" id="cd23081">
    <property type="entry name" value="cpPDZ_EcRseP-like"/>
    <property type="match status" value="1"/>
</dbReference>
<evidence type="ECO:0000256" key="2">
    <source>
        <dbReference type="ARBA" id="ARBA00004141"/>
    </source>
</evidence>
<dbReference type="GO" id="GO:0051301">
    <property type="term" value="P:cell division"/>
    <property type="evidence" value="ECO:0007669"/>
    <property type="project" value="UniProtKB-KW"/>
</dbReference>
<dbReference type="PANTHER" id="PTHR42837:SF2">
    <property type="entry name" value="MEMBRANE METALLOPROTEASE ARASP2, CHLOROPLASTIC-RELATED"/>
    <property type="match status" value="1"/>
</dbReference>
<feature type="transmembrane region" description="Helical" evidence="10">
    <location>
        <begin position="306"/>
        <end position="323"/>
    </location>
</feature>
<keyword evidence="7 10" id="KW-1133">Transmembrane helix</keyword>
<dbReference type="Gene3D" id="2.30.42.10">
    <property type="match status" value="1"/>
</dbReference>
<keyword evidence="5" id="KW-0378">Hydrolase</keyword>
<evidence type="ECO:0000256" key="1">
    <source>
        <dbReference type="ARBA" id="ARBA00001947"/>
    </source>
</evidence>
<feature type="transmembrane region" description="Helical" evidence="10">
    <location>
        <begin position="97"/>
        <end position="119"/>
    </location>
</feature>
<accession>A0A3B1DAY8</accession>
<dbReference type="SUPFAM" id="SSF50156">
    <property type="entry name" value="PDZ domain-like"/>
    <property type="match status" value="1"/>
</dbReference>
<feature type="transmembrane region" description="Helical" evidence="10">
    <location>
        <begin position="329"/>
        <end position="347"/>
    </location>
</feature>
<comment type="subcellular location">
    <subcellularLocation>
        <location evidence="2">Membrane</location>
        <topology evidence="2">Multi-pass membrane protein</topology>
    </subcellularLocation>
</comment>
<keyword evidence="8" id="KW-0482">Metalloprotease</keyword>
<evidence type="ECO:0000259" key="11">
    <source>
        <dbReference type="PROSITE" id="PS50106"/>
    </source>
</evidence>
<name>A0A3B1DAY8_9ZZZZ</name>
<proteinExistence type="predicted"/>
<feature type="transmembrane region" description="Helical" evidence="10">
    <location>
        <begin position="279"/>
        <end position="299"/>
    </location>
</feature>
<dbReference type="EMBL" id="UOGF01000081">
    <property type="protein sequence ID" value="VAX32010.1"/>
    <property type="molecule type" value="Genomic_DNA"/>
</dbReference>
<keyword evidence="12" id="KW-0132">Cell division</keyword>
<keyword evidence="12" id="KW-0131">Cell cycle</keyword>
<dbReference type="InterPro" id="IPR004387">
    <property type="entry name" value="Pept_M50_Zn"/>
</dbReference>
<keyword evidence="3 12" id="KW-0645">Protease</keyword>
<evidence type="ECO:0000256" key="7">
    <source>
        <dbReference type="ARBA" id="ARBA00022989"/>
    </source>
</evidence>
<organism evidence="12">
    <name type="scientific">hydrothermal vent metagenome</name>
    <dbReference type="NCBI Taxonomy" id="652676"/>
    <lineage>
        <taxon>unclassified sequences</taxon>
        <taxon>metagenomes</taxon>
        <taxon>ecological metagenomes</taxon>
    </lineage>
</organism>
<keyword evidence="6" id="KW-0862">Zinc</keyword>
<evidence type="ECO:0000256" key="4">
    <source>
        <dbReference type="ARBA" id="ARBA00022692"/>
    </source>
</evidence>
<evidence type="ECO:0000256" key="3">
    <source>
        <dbReference type="ARBA" id="ARBA00022670"/>
    </source>
</evidence>
<dbReference type="PROSITE" id="PS50106">
    <property type="entry name" value="PDZ"/>
    <property type="match status" value="1"/>
</dbReference>
<dbReference type="GO" id="GO:0016020">
    <property type="term" value="C:membrane"/>
    <property type="evidence" value="ECO:0007669"/>
    <property type="project" value="UniProtKB-SubCell"/>
</dbReference>
<dbReference type="InterPro" id="IPR041489">
    <property type="entry name" value="PDZ_6"/>
</dbReference>
<comment type="cofactor">
    <cofactor evidence="1">
        <name>Zn(2+)</name>
        <dbReference type="ChEBI" id="CHEBI:29105"/>
    </cofactor>
</comment>
<sequence length="358" mass="39291">MFSVTSAVTFIVVLAVLVGIHEFGHYIVARMCGIQVETFSLGFGPKIFSKKIGPTEYCISIIPLGGYVRMLGDDPNEEIPEEERARSFLSQPVRKKIAVVIAGPAFNLLMAFVIFWGVFMVGLPVLSPVVGEIQEDSAAKQAGLQAEDRVLSIEGKAITEWEEIRSTLQEKGGSTLNFVIERSGDQLALEITPKKKESTNVFGDPETLWLIGILPEGEQFTRRYNPMTAFILGAERTIDMTVLNVVGIMKMIQGKISSDNIGGPILIAQIAGQQASQGFLNILLFVAVLSINLGIINLFPIPILDGGHLVFFIIEGIIGRPLSIKKREIAQQVGLFLIVSLMVFAFYNDIMRFFVKPG</sequence>
<dbReference type="SMART" id="SM00228">
    <property type="entry name" value="PDZ"/>
    <property type="match status" value="1"/>
</dbReference>
<dbReference type="Pfam" id="PF17820">
    <property type="entry name" value="PDZ_6"/>
    <property type="match status" value="1"/>
</dbReference>
<dbReference type="Pfam" id="PF02163">
    <property type="entry name" value="Peptidase_M50"/>
    <property type="match status" value="1"/>
</dbReference>
<dbReference type="GO" id="GO:0006508">
    <property type="term" value="P:proteolysis"/>
    <property type="evidence" value="ECO:0007669"/>
    <property type="project" value="UniProtKB-KW"/>
</dbReference>
<evidence type="ECO:0000313" key="12">
    <source>
        <dbReference type="EMBL" id="VAX32010.1"/>
    </source>
</evidence>
<dbReference type="InterPro" id="IPR036034">
    <property type="entry name" value="PDZ_sf"/>
</dbReference>
<dbReference type="NCBIfam" id="TIGR00054">
    <property type="entry name" value="RIP metalloprotease RseP"/>
    <property type="match status" value="2"/>
</dbReference>
<gene>
    <name evidence="12" type="ORF">MNBD_NITROSPIRAE01-1849</name>
</gene>
<dbReference type="PANTHER" id="PTHR42837">
    <property type="entry name" value="REGULATOR OF SIGMA-E PROTEASE RSEP"/>
    <property type="match status" value="1"/>
</dbReference>
<dbReference type="InterPro" id="IPR008915">
    <property type="entry name" value="Peptidase_M50"/>
</dbReference>
<evidence type="ECO:0000256" key="6">
    <source>
        <dbReference type="ARBA" id="ARBA00022833"/>
    </source>
</evidence>
<dbReference type="AlphaFoldDB" id="A0A3B1DAY8"/>
<evidence type="ECO:0000256" key="9">
    <source>
        <dbReference type="ARBA" id="ARBA00023136"/>
    </source>
</evidence>
<dbReference type="CDD" id="cd06163">
    <property type="entry name" value="S2P-M50_PDZ_RseP-like"/>
    <property type="match status" value="1"/>
</dbReference>
<keyword evidence="4 10" id="KW-0812">Transmembrane</keyword>
<protein>
    <submittedName>
        <fullName evidence="12">Intramembrane protease RasP/YluC, implicated in cell division based on FtsL cleavage</fullName>
    </submittedName>
</protein>
<reference evidence="12" key="1">
    <citation type="submission" date="2018-06" db="EMBL/GenBank/DDBJ databases">
        <authorList>
            <person name="Zhirakovskaya E."/>
        </authorList>
    </citation>
    <scope>NUCLEOTIDE SEQUENCE</scope>
</reference>
<feature type="transmembrane region" description="Helical" evidence="10">
    <location>
        <begin position="6"/>
        <end position="28"/>
    </location>
</feature>
<evidence type="ECO:0000256" key="10">
    <source>
        <dbReference type="SAM" id="Phobius"/>
    </source>
</evidence>
<feature type="domain" description="PDZ" evidence="11">
    <location>
        <begin position="117"/>
        <end position="195"/>
    </location>
</feature>
<dbReference type="InterPro" id="IPR001478">
    <property type="entry name" value="PDZ"/>
</dbReference>
<evidence type="ECO:0000256" key="5">
    <source>
        <dbReference type="ARBA" id="ARBA00022801"/>
    </source>
</evidence>
<evidence type="ECO:0000256" key="8">
    <source>
        <dbReference type="ARBA" id="ARBA00023049"/>
    </source>
</evidence>
<dbReference type="GO" id="GO:0004222">
    <property type="term" value="F:metalloendopeptidase activity"/>
    <property type="evidence" value="ECO:0007669"/>
    <property type="project" value="InterPro"/>
</dbReference>